<feature type="transmembrane region" description="Helical" evidence="1">
    <location>
        <begin position="12"/>
        <end position="40"/>
    </location>
</feature>
<dbReference type="Proteomes" id="UP000076603">
    <property type="component" value="Unassembled WGS sequence"/>
</dbReference>
<keyword evidence="1" id="KW-1133">Transmembrane helix</keyword>
<dbReference type="STRING" id="1121326.CLMAG_35580"/>
<name>A0A161WUU4_9CLOT</name>
<feature type="transmembrane region" description="Helical" evidence="1">
    <location>
        <begin position="125"/>
        <end position="147"/>
    </location>
</feature>
<keyword evidence="3" id="KW-1185">Reference proteome</keyword>
<keyword evidence="1" id="KW-0472">Membrane</keyword>
<evidence type="ECO:0000313" key="3">
    <source>
        <dbReference type="Proteomes" id="UP000076603"/>
    </source>
</evidence>
<accession>A0A161WUU4</accession>
<sequence length="160" mass="16268">MDFIIAIGISIGVLAGVWTFASAVLALCTFAGFLSWATFFACGGKLNGLKTTLTSNLSGVFWGFIIVKIAGVLTPMVGGNVGLAIGVAIGAAAMCWQAKISWLGFIPGAFVGCATYFATSANIKTAVIGLICGAVFGYLSELGGLGLQKKEILNDTASAS</sequence>
<proteinExistence type="predicted"/>
<dbReference type="InterPro" id="IPR009476">
    <property type="entry name" value="DUF1097"/>
</dbReference>
<dbReference type="PATRIC" id="fig|1121326.3.peg.3602"/>
<protein>
    <submittedName>
        <fullName evidence="2">Inner membrane protein YcdZ</fullName>
    </submittedName>
</protein>
<keyword evidence="1" id="KW-0812">Transmembrane</keyword>
<dbReference type="OrthoDB" id="8588554at2"/>
<evidence type="ECO:0000313" key="2">
    <source>
        <dbReference type="EMBL" id="KZL90658.1"/>
    </source>
</evidence>
<organism evidence="2 3">
    <name type="scientific">Clostridium magnum DSM 2767</name>
    <dbReference type="NCBI Taxonomy" id="1121326"/>
    <lineage>
        <taxon>Bacteria</taxon>
        <taxon>Bacillati</taxon>
        <taxon>Bacillota</taxon>
        <taxon>Clostridia</taxon>
        <taxon>Eubacteriales</taxon>
        <taxon>Clostridiaceae</taxon>
        <taxon>Clostridium</taxon>
    </lineage>
</organism>
<dbReference type="EMBL" id="LWAE01000004">
    <property type="protein sequence ID" value="KZL90658.1"/>
    <property type="molecule type" value="Genomic_DNA"/>
</dbReference>
<dbReference type="RefSeq" id="WP_066625206.1">
    <property type="nucleotide sequence ID" value="NZ_FQXL01000028.1"/>
</dbReference>
<comment type="caution">
    <text evidence="2">The sequence shown here is derived from an EMBL/GenBank/DDBJ whole genome shotgun (WGS) entry which is preliminary data.</text>
</comment>
<feature type="transmembrane region" description="Helical" evidence="1">
    <location>
        <begin position="100"/>
        <end position="119"/>
    </location>
</feature>
<evidence type="ECO:0000256" key="1">
    <source>
        <dbReference type="SAM" id="Phobius"/>
    </source>
</evidence>
<dbReference type="AlphaFoldDB" id="A0A161WUU4"/>
<reference evidence="2 3" key="1">
    <citation type="submission" date="2016-04" db="EMBL/GenBank/DDBJ databases">
        <title>Genome sequence of Clostridium magnum DSM 2767.</title>
        <authorList>
            <person name="Poehlein A."/>
            <person name="Uhlig R."/>
            <person name="Fischer R."/>
            <person name="Bahl H."/>
            <person name="Daniel R."/>
        </authorList>
    </citation>
    <scope>NUCLEOTIDE SEQUENCE [LARGE SCALE GENOMIC DNA]</scope>
    <source>
        <strain evidence="2 3">DSM 2767</strain>
    </source>
</reference>
<dbReference type="Pfam" id="PF06496">
    <property type="entry name" value="DUF1097"/>
    <property type="match status" value="1"/>
</dbReference>
<feature type="transmembrane region" description="Helical" evidence="1">
    <location>
        <begin position="60"/>
        <end position="93"/>
    </location>
</feature>
<gene>
    <name evidence="2" type="primary">ycdZ_1</name>
    <name evidence="2" type="ORF">CLMAG_35580</name>
</gene>